<dbReference type="AlphaFoldDB" id="A0A0F9Q885"/>
<keyword evidence="1" id="KW-1133">Transmembrane helix</keyword>
<dbReference type="EMBL" id="LAZR01005246">
    <property type="protein sequence ID" value="KKN01568.1"/>
    <property type="molecule type" value="Genomic_DNA"/>
</dbReference>
<accession>A0A0F9Q885</accession>
<organism evidence="2">
    <name type="scientific">marine sediment metagenome</name>
    <dbReference type="NCBI Taxonomy" id="412755"/>
    <lineage>
        <taxon>unclassified sequences</taxon>
        <taxon>metagenomes</taxon>
        <taxon>ecological metagenomes</taxon>
    </lineage>
</organism>
<sequence>MWTNGHLRAWESRLAEATWTSRGYMPRGMKIALAVVAIGVAAALWGMFG</sequence>
<feature type="transmembrane region" description="Helical" evidence="1">
    <location>
        <begin position="31"/>
        <end position="48"/>
    </location>
</feature>
<keyword evidence="1" id="KW-0472">Membrane</keyword>
<name>A0A0F9Q885_9ZZZZ</name>
<comment type="caution">
    <text evidence="2">The sequence shown here is derived from an EMBL/GenBank/DDBJ whole genome shotgun (WGS) entry which is preliminary data.</text>
</comment>
<keyword evidence="1" id="KW-0812">Transmembrane</keyword>
<protein>
    <submittedName>
        <fullName evidence="2">Uncharacterized protein</fullName>
    </submittedName>
</protein>
<evidence type="ECO:0000313" key="2">
    <source>
        <dbReference type="EMBL" id="KKN01568.1"/>
    </source>
</evidence>
<gene>
    <name evidence="2" type="ORF">LCGC14_1126410</name>
</gene>
<reference evidence="2" key="1">
    <citation type="journal article" date="2015" name="Nature">
        <title>Complex archaea that bridge the gap between prokaryotes and eukaryotes.</title>
        <authorList>
            <person name="Spang A."/>
            <person name="Saw J.H."/>
            <person name="Jorgensen S.L."/>
            <person name="Zaremba-Niedzwiedzka K."/>
            <person name="Martijn J."/>
            <person name="Lind A.E."/>
            <person name="van Eijk R."/>
            <person name="Schleper C."/>
            <person name="Guy L."/>
            <person name="Ettema T.J."/>
        </authorList>
    </citation>
    <scope>NUCLEOTIDE SEQUENCE</scope>
</reference>
<proteinExistence type="predicted"/>
<evidence type="ECO:0000256" key="1">
    <source>
        <dbReference type="SAM" id="Phobius"/>
    </source>
</evidence>